<dbReference type="GO" id="GO:0032979">
    <property type="term" value="P:protein insertion into mitochondrial inner membrane from matrix"/>
    <property type="evidence" value="ECO:0007669"/>
    <property type="project" value="TreeGrafter"/>
</dbReference>
<feature type="domain" description="Tim44-like" evidence="1">
    <location>
        <begin position="76"/>
        <end position="140"/>
    </location>
</feature>
<protein>
    <recommendedName>
        <fullName evidence="1">Tim44-like domain-containing protein</fullName>
    </recommendedName>
</protein>
<dbReference type="GO" id="GO:0043022">
    <property type="term" value="F:ribosome binding"/>
    <property type="evidence" value="ECO:0007669"/>
    <property type="project" value="TreeGrafter"/>
</dbReference>
<dbReference type="EMBL" id="GEFH01002239">
    <property type="protein sequence ID" value="JAP66342.1"/>
    <property type="molecule type" value="mRNA"/>
</dbReference>
<organism evidence="2">
    <name type="scientific">Hyalomma excavatum</name>
    <dbReference type="NCBI Taxonomy" id="257692"/>
    <lineage>
        <taxon>Eukaryota</taxon>
        <taxon>Metazoa</taxon>
        <taxon>Ecdysozoa</taxon>
        <taxon>Arthropoda</taxon>
        <taxon>Chelicerata</taxon>
        <taxon>Arachnida</taxon>
        <taxon>Acari</taxon>
        <taxon>Parasitiformes</taxon>
        <taxon>Ixodida</taxon>
        <taxon>Ixodoidea</taxon>
        <taxon>Ixodidae</taxon>
        <taxon>Hyalomminae</taxon>
        <taxon>Hyalomma</taxon>
    </lineage>
</organism>
<dbReference type="PANTHER" id="PTHR13333">
    <property type="entry name" value="M-AAA PROTEASE-INTERACTING PROTEIN 1, MITOCHONDRIAL"/>
    <property type="match status" value="1"/>
</dbReference>
<accession>A0A131XIZ2</accession>
<dbReference type="SUPFAM" id="SSF54427">
    <property type="entry name" value="NTF2-like"/>
    <property type="match status" value="1"/>
</dbReference>
<proteinExistence type="evidence at transcript level"/>
<evidence type="ECO:0000259" key="1">
    <source>
        <dbReference type="Pfam" id="PF04280"/>
    </source>
</evidence>
<dbReference type="GO" id="GO:0005743">
    <property type="term" value="C:mitochondrial inner membrane"/>
    <property type="evidence" value="ECO:0007669"/>
    <property type="project" value="TreeGrafter"/>
</dbReference>
<dbReference type="AlphaFoldDB" id="A0A131XIZ2"/>
<name>A0A131XIZ2_9ACAR</name>
<evidence type="ECO:0000313" key="2">
    <source>
        <dbReference type="EMBL" id="JAP66342.1"/>
    </source>
</evidence>
<dbReference type="InterPro" id="IPR032710">
    <property type="entry name" value="NTF2-like_dom_sf"/>
</dbReference>
<dbReference type="Gene3D" id="3.10.450.240">
    <property type="match status" value="1"/>
</dbReference>
<dbReference type="Pfam" id="PF04280">
    <property type="entry name" value="Tim44"/>
    <property type="match status" value="1"/>
</dbReference>
<dbReference type="InterPro" id="IPR007379">
    <property type="entry name" value="Tim44-like_dom"/>
</dbReference>
<reference evidence="2" key="1">
    <citation type="journal article" date="2017" name="Ticks Tick Borne Dis.">
        <title>An insight into the sialome of Hyalomma excavatum.</title>
        <authorList>
            <person name="Ribeiro J.M."/>
            <person name="Slovak M."/>
            <person name="Francischetti I.M."/>
        </authorList>
    </citation>
    <scope>NUCLEOTIDE SEQUENCE</scope>
    <source>
        <strain evidence="2">Samish</strain>
        <tissue evidence="2">Salivary glands</tissue>
    </source>
</reference>
<dbReference type="PANTHER" id="PTHR13333:SF5">
    <property type="entry name" value="M-AAA PROTEASE-INTERACTING PROTEIN 1, MITOCHONDRIAL"/>
    <property type="match status" value="1"/>
</dbReference>
<sequence length="221" mass="25433">MYWRAFQLPVSVRLAQTVLSRSGRTASTPRVLCAAHIHTSRSRRDSHPPGKNRSFVLQNPFRWLSMFFDFMYLKNQWDPDFNRTEFLEGTKQAISTVLSLIATQRLDDLAGLVKREAVNQFIQEVSQQLGHGSTQHLKDPDDIVAMPQKMALQTIVDQKYCDIYMDFLVVKNLDRERAASPDLPRVLVCFIFAKFHRNYTAGVLPEWTITKLSLLRTSSIS</sequence>